<feature type="non-terminal residue" evidence="2">
    <location>
        <position position="1"/>
    </location>
</feature>
<accession>A0ABN8NZZ8</accession>
<evidence type="ECO:0000313" key="2">
    <source>
        <dbReference type="EMBL" id="CAH3123822.1"/>
    </source>
</evidence>
<dbReference type="Proteomes" id="UP001159405">
    <property type="component" value="Unassembled WGS sequence"/>
</dbReference>
<organism evidence="2 3">
    <name type="scientific">Porites lobata</name>
    <dbReference type="NCBI Taxonomy" id="104759"/>
    <lineage>
        <taxon>Eukaryota</taxon>
        <taxon>Metazoa</taxon>
        <taxon>Cnidaria</taxon>
        <taxon>Anthozoa</taxon>
        <taxon>Hexacorallia</taxon>
        <taxon>Scleractinia</taxon>
        <taxon>Fungiina</taxon>
        <taxon>Poritidae</taxon>
        <taxon>Porites</taxon>
    </lineage>
</organism>
<name>A0ABN8NZZ8_9CNID</name>
<sequence length="76" mass="7117">ASPPGDANASAATNTPSQPSPEFLATVVQAVKAALAAEQASTASLSSALAFGGVPSLLSSQASAFAASGAGFAAHS</sequence>
<keyword evidence="3" id="KW-1185">Reference proteome</keyword>
<comment type="caution">
    <text evidence="2">The sequence shown here is derived from an EMBL/GenBank/DDBJ whole genome shotgun (WGS) entry which is preliminary data.</text>
</comment>
<reference evidence="2 3" key="1">
    <citation type="submission" date="2022-05" db="EMBL/GenBank/DDBJ databases">
        <authorList>
            <consortium name="Genoscope - CEA"/>
            <person name="William W."/>
        </authorList>
    </citation>
    <scope>NUCLEOTIDE SEQUENCE [LARGE SCALE GENOMIC DNA]</scope>
</reference>
<feature type="region of interest" description="Disordered" evidence="1">
    <location>
        <begin position="1"/>
        <end position="21"/>
    </location>
</feature>
<feature type="non-terminal residue" evidence="2">
    <location>
        <position position="76"/>
    </location>
</feature>
<protein>
    <submittedName>
        <fullName evidence="2">Uncharacterized protein</fullName>
    </submittedName>
</protein>
<gene>
    <name evidence="2" type="ORF">PLOB_00030481</name>
</gene>
<evidence type="ECO:0000256" key="1">
    <source>
        <dbReference type="SAM" id="MobiDB-lite"/>
    </source>
</evidence>
<proteinExistence type="predicted"/>
<evidence type="ECO:0000313" key="3">
    <source>
        <dbReference type="Proteomes" id="UP001159405"/>
    </source>
</evidence>
<dbReference type="EMBL" id="CALNXK010000039">
    <property type="protein sequence ID" value="CAH3123822.1"/>
    <property type="molecule type" value="Genomic_DNA"/>
</dbReference>